<protein>
    <recommendedName>
        <fullName evidence="1">Glycosyl hydrolase family 98 putative carbohydrate-binding module domain-containing protein</fullName>
    </recommendedName>
</protein>
<gene>
    <name evidence="2" type="ORF">HHL09_17895</name>
</gene>
<dbReference type="Gene3D" id="2.60.120.1060">
    <property type="entry name" value="NPCBM/NEW2 domain"/>
    <property type="match status" value="1"/>
</dbReference>
<organism evidence="2 3">
    <name type="scientific">Luteolibacter luteus</name>
    <dbReference type="NCBI Taxonomy" id="2728835"/>
    <lineage>
        <taxon>Bacteria</taxon>
        <taxon>Pseudomonadati</taxon>
        <taxon>Verrucomicrobiota</taxon>
        <taxon>Verrucomicrobiia</taxon>
        <taxon>Verrucomicrobiales</taxon>
        <taxon>Verrucomicrobiaceae</taxon>
        <taxon>Luteolibacter</taxon>
    </lineage>
</organism>
<dbReference type="RefSeq" id="WP_169455999.1">
    <property type="nucleotide sequence ID" value="NZ_CP051774.1"/>
</dbReference>
<evidence type="ECO:0000259" key="1">
    <source>
        <dbReference type="Pfam" id="PF08305"/>
    </source>
</evidence>
<dbReference type="KEGG" id="luo:HHL09_17895"/>
<accession>A0A858RNQ5</accession>
<dbReference type="AlphaFoldDB" id="A0A858RNQ5"/>
<dbReference type="InterPro" id="IPR013222">
    <property type="entry name" value="Glyco_hyd_98_carb-bd"/>
</dbReference>
<name>A0A858RNQ5_9BACT</name>
<dbReference type="Pfam" id="PF08305">
    <property type="entry name" value="NPCBM"/>
    <property type="match status" value="1"/>
</dbReference>
<keyword evidence="3" id="KW-1185">Reference proteome</keyword>
<evidence type="ECO:0000313" key="2">
    <source>
        <dbReference type="EMBL" id="QJE97573.1"/>
    </source>
</evidence>
<evidence type="ECO:0000313" key="3">
    <source>
        <dbReference type="Proteomes" id="UP000501812"/>
    </source>
</evidence>
<dbReference type="Proteomes" id="UP000501812">
    <property type="component" value="Chromosome"/>
</dbReference>
<feature type="domain" description="Glycosyl hydrolase family 98 putative carbohydrate-binding module" evidence="1">
    <location>
        <begin position="219"/>
        <end position="326"/>
    </location>
</feature>
<dbReference type="EMBL" id="CP051774">
    <property type="protein sequence ID" value="QJE97573.1"/>
    <property type="molecule type" value="Genomic_DNA"/>
</dbReference>
<reference evidence="2 3" key="1">
    <citation type="submission" date="2020-04" db="EMBL/GenBank/DDBJ databases">
        <title>Luteolibacter sp. G-1-1-1 isolated from soil.</title>
        <authorList>
            <person name="Dahal R.H."/>
        </authorList>
    </citation>
    <scope>NUCLEOTIDE SEQUENCE [LARGE SCALE GENOMIC DNA]</scope>
    <source>
        <strain evidence="2 3">G-1-1-1</strain>
    </source>
</reference>
<sequence>MKWIFPIFFVAGGMLAPLAAQDSFASVQKSFDAQHQEIDAAYRADLVKLKEQLVVALGKSRENVKKTGDLDAVKILDAELVRWKEEGDLPLVEPELPEIAKLYQVYRTAQVGRLLKKQRAVVAWFQAYDIRLSALEKQLVATDKIEDAEAVRSERDSRRESMELAEAREAVKAADTGEAAVVKQAPRNLKNAWQDLKKRDWKSAEGGKYFKQYFGRWQKVITLDGKELEDRRFLYAHAPSRYEYEFPKPVTGFRAVVLIPKEAPGGASAIFSILSDEGEVFRSKEISASNPKEEIEISFKPSKKLVLVVDENGDDESDWTFWVDPQYQ</sequence>
<dbReference type="InterPro" id="IPR008979">
    <property type="entry name" value="Galactose-bd-like_sf"/>
</dbReference>
<dbReference type="SUPFAM" id="SSF49785">
    <property type="entry name" value="Galactose-binding domain-like"/>
    <property type="match status" value="1"/>
</dbReference>
<proteinExistence type="predicted"/>
<dbReference type="InterPro" id="IPR038637">
    <property type="entry name" value="NPCBM_sf"/>
</dbReference>